<gene>
    <name evidence="1" type="ORF">H312_00166</name>
</gene>
<name>A0A059F5F4_9MICR</name>
<reference evidence="2" key="1">
    <citation type="submission" date="2013-02" db="EMBL/GenBank/DDBJ databases">
        <authorList>
            <consortium name="The Broad Institute Genome Sequencing Platform"/>
            <person name="Cuomo C."/>
            <person name="Becnel J."/>
            <person name="Sanscrainte N."/>
            <person name="Walker B."/>
            <person name="Young S.K."/>
            <person name="Zeng Q."/>
            <person name="Gargeya S."/>
            <person name="Fitzgerald M."/>
            <person name="Haas B."/>
            <person name="Abouelleil A."/>
            <person name="Alvarado L."/>
            <person name="Arachchi H.M."/>
            <person name="Berlin A.M."/>
            <person name="Chapman S.B."/>
            <person name="Dewar J."/>
            <person name="Goldberg J."/>
            <person name="Griggs A."/>
            <person name="Gujja S."/>
            <person name="Hansen M."/>
            <person name="Howarth C."/>
            <person name="Imamovic A."/>
            <person name="Larimer J."/>
            <person name="McCowan C."/>
            <person name="Murphy C."/>
            <person name="Neiman D."/>
            <person name="Pearson M."/>
            <person name="Priest M."/>
            <person name="Roberts A."/>
            <person name="Saif S."/>
            <person name="Shea T."/>
            <person name="Sisk P."/>
            <person name="Sykes S."/>
            <person name="Wortman J."/>
            <person name="Nusbaum C."/>
            <person name="Birren B."/>
        </authorList>
    </citation>
    <scope>NUCLEOTIDE SEQUENCE [LARGE SCALE GENOMIC DNA]</scope>
    <source>
        <strain evidence="2">PRA339</strain>
    </source>
</reference>
<sequence length="136" mass="16107">MYKNMEGLFKFVSIECFLLKEFIYFVEMQIYEKDVLLVFLNGFFEKIFLLNSISVRLTKNAEFALKTNFKGCDLISAINYIFYYSVGMAASEFSIISDIPIHQIYKFLKYKCIAIYENDIRWHKRIGVPNETVELD</sequence>
<accession>A0A059F5F4</accession>
<proteinExistence type="predicted"/>
<protein>
    <submittedName>
        <fullName evidence="1">Uncharacterized protein</fullName>
    </submittedName>
</protein>
<dbReference type="HOGENOM" id="CLU_132727_0_0_1"/>
<evidence type="ECO:0000313" key="1">
    <source>
        <dbReference type="EMBL" id="KCZ82508.1"/>
    </source>
</evidence>
<dbReference type="AlphaFoldDB" id="A0A059F5F4"/>
<evidence type="ECO:0000313" key="2">
    <source>
        <dbReference type="Proteomes" id="UP000030655"/>
    </source>
</evidence>
<dbReference type="VEuPathDB" id="MicrosporidiaDB:H312_00166"/>
<reference evidence="1 2" key="2">
    <citation type="submission" date="2014-03" db="EMBL/GenBank/DDBJ databases">
        <title>The Genome Sequence of Anncaliia algerae insect isolate PRA339.</title>
        <authorList>
            <consortium name="The Broad Institute Genome Sequencing Platform"/>
            <consortium name="The Broad Institute Genome Sequencing Center for Infectious Disease"/>
            <person name="Cuomo C."/>
            <person name="Becnel J."/>
            <person name="Sanscrainte N."/>
            <person name="Walker B."/>
            <person name="Young S.K."/>
            <person name="Zeng Q."/>
            <person name="Gargeya S."/>
            <person name="Fitzgerald M."/>
            <person name="Haas B."/>
            <person name="Abouelleil A."/>
            <person name="Alvarado L."/>
            <person name="Arachchi H.M."/>
            <person name="Berlin A.M."/>
            <person name="Chapman S.B."/>
            <person name="Dewar J."/>
            <person name="Goldberg J."/>
            <person name="Griggs A."/>
            <person name="Gujja S."/>
            <person name="Hansen M."/>
            <person name="Howarth C."/>
            <person name="Imamovic A."/>
            <person name="Larimer J."/>
            <person name="McCowan C."/>
            <person name="Murphy C."/>
            <person name="Neiman D."/>
            <person name="Pearson M."/>
            <person name="Priest M."/>
            <person name="Roberts A."/>
            <person name="Saif S."/>
            <person name="Shea T."/>
            <person name="Sisk P."/>
            <person name="Sykes S."/>
            <person name="Wortman J."/>
            <person name="Nusbaum C."/>
            <person name="Birren B."/>
        </authorList>
    </citation>
    <scope>NUCLEOTIDE SEQUENCE [LARGE SCALE GENOMIC DNA]</scope>
    <source>
        <strain evidence="1 2">PRA339</strain>
    </source>
</reference>
<dbReference type="Proteomes" id="UP000030655">
    <property type="component" value="Unassembled WGS sequence"/>
</dbReference>
<dbReference type="EMBL" id="KK365130">
    <property type="protein sequence ID" value="KCZ82508.1"/>
    <property type="molecule type" value="Genomic_DNA"/>
</dbReference>
<organism evidence="1 2">
    <name type="scientific">Anncaliia algerae PRA339</name>
    <dbReference type="NCBI Taxonomy" id="1288291"/>
    <lineage>
        <taxon>Eukaryota</taxon>
        <taxon>Fungi</taxon>
        <taxon>Fungi incertae sedis</taxon>
        <taxon>Microsporidia</taxon>
        <taxon>Tubulinosematoidea</taxon>
        <taxon>Tubulinosematidae</taxon>
        <taxon>Anncaliia</taxon>
    </lineage>
</organism>
<keyword evidence="2" id="KW-1185">Reference proteome</keyword>